<name>A0A0A9VSH5_LYGHE</name>
<dbReference type="EMBL" id="GBHO01044930">
    <property type="protein sequence ID" value="JAF98673.1"/>
    <property type="molecule type" value="Transcribed_RNA"/>
</dbReference>
<dbReference type="Pfam" id="PF14223">
    <property type="entry name" value="Retrotran_gag_2"/>
    <property type="match status" value="1"/>
</dbReference>
<feature type="non-terminal residue" evidence="1">
    <location>
        <position position="106"/>
    </location>
</feature>
<sequence>ANKIQVLGKENFDTWKLQMEAVLVKNDLIGYVDGTLPCPTINPDSTPEQLQEEVNWKKFDRKAKAELVLFISPTELRQVKDCITSRKMWQKLESIYQSSGPARKAT</sequence>
<protein>
    <submittedName>
        <fullName evidence="1">Copia protein</fullName>
    </submittedName>
</protein>
<reference evidence="1" key="1">
    <citation type="journal article" date="2014" name="PLoS ONE">
        <title>Transcriptome-Based Identification of ABC Transporters in the Western Tarnished Plant Bug Lygus hesperus.</title>
        <authorList>
            <person name="Hull J.J."/>
            <person name="Chaney K."/>
            <person name="Geib S.M."/>
            <person name="Fabrick J.A."/>
            <person name="Brent C.S."/>
            <person name="Walsh D."/>
            <person name="Lavine L.C."/>
        </authorList>
    </citation>
    <scope>NUCLEOTIDE SEQUENCE</scope>
</reference>
<feature type="non-terminal residue" evidence="1">
    <location>
        <position position="1"/>
    </location>
</feature>
<dbReference type="AlphaFoldDB" id="A0A0A9VSH5"/>
<evidence type="ECO:0000313" key="1">
    <source>
        <dbReference type="EMBL" id="JAF98673.1"/>
    </source>
</evidence>
<proteinExistence type="predicted"/>
<gene>
    <name evidence="1" type="primary">GIP_67</name>
    <name evidence="1" type="ORF">CM83_105617</name>
</gene>
<reference evidence="1" key="2">
    <citation type="submission" date="2014-07" db="EMBL/GenBank/DDBJ databases">
        <authorList>
            <person name="Hull J."/>
        </authorList>
    </citation>
    <scope>NUCLEOTIDE SEQUENCE</scope>
</reference>
<organism evidence="1">
    <name type="scientific">Lygus hesperus</name>
    <name type="common">Western plant bug</name>
    <dbReference type="NCBI Taxonomy" id="30085"/>
    <lineage>
        <taxon>Eukaryota</taxon>
        <taxon>Metazoa</taxon>
        <taxon>Ecdysozoa</taxon>
        <taxon>Arthropoda</taxon>
        <taxon>Hexapoda</taxon>
        <taxon>Insecta</taxon>
        <taxon>Pterygota</taxon>
        <taxon>Neoptera</taxon>
        <taxon>Paraneoptera</taxon>
        <taxon>Hemiptera</taxon>
        <taxon>Heteroptera</taxon>
        <taxon>Panheteroptera</taxon>
        <taxon>Cimicomorpha</taxon>
        <taxon>Miridae</taxon>
        <taxon>Mirini</taxon>
        <taxon>Lygus</taxon>
    </lineage>
</organism>
<accession>A0A0A9VSH5</accession>